<evidence type="ECO:0000313" key="5">
    <source>
        <dbReference type="Proteomes" id="UP001152484"/>
    </source>
</evidence>
<evidence type="ECO:0000256" key="1">
    <source>
        <dbReference type="ARBA" id="ARBA00022578"/>
    </source>
</evidence>
<evidence type="ECO:0000256" key="3">
    <source>
        <dbReference type="ARBA" id="ARBA00023172"/>
    </source>
</evidence>
<dbReference type="InterPro" id="IPR001207">
    <property type="entry name" value="Transposase_mutator"/>
</dbReference>
<dbReference type="GO" id="GO:0003677">
    <property type="term" value="F:DNA binding"/>
    <property type="evidence" value="ECO:0007669"/>
    <property type="project" value="UniProtKB-KW"/>
</dbReference>
<sequence length="157" mass="18204">MCFVSDRNEGLISDVKEEYPGAHHGYCVQHILGNITSKLGEKKKNIKFFNATARSATSRKYEYFMKLLDSENPRIRQYLAEIDFEKWARCKMTRRRYSIVTSNNAESLNNVDVTAREHPISILVEFMRLKLQTWFHDRRKEATGNAATLSPEAEAVL</sequence>
<keyword evidence="2" id="KW-0238">DNA-binding</keyword>
<evidence type="ECO:0000313" key="4">
    <source>
        <dbReference type="EMBL" id="CAH9054019.1"/>
    </source>
</evidence>
<evidence type="ECO:0000256" key="2">
    <source>
        <dbReference type="ARBA" id="ARBA00023125"/>
    </source>
</evidence>
<gene>
    <name evidence="4" type="ORF">CEURO_LOCUS585</name>
</gene>
<dbReference type="GO" id="GO:0006313">
    <property type="term" value="P:DNA transposition"/>
    <property type="evidence" value="ECO:0007669"/>
    <property type="project" value="InterPro"/>
</dbReference>
<dbReference type="PANTHER" id="PTHR31973:SF113">
    <property type="entry name" value="PROTEIN FAR1-RELATED SEQUENCE 5-LIKE"/>
    <property type="match status" value="1"/>
</dbReference>
<evidence type="ECO:0008006" key="6">
    <source>
        <dbReference type="Google" id="ProtNLM"/>
    </source>
</evidence>
<dbReference type="OrthoDB" id="1291965at2759"/>
<dbReference type="Proteomes" id="UP001152484">
    <property type="component" value="Unassembled WGS sequence"/>
</dbReference>
<name>A0A9P1DVL1_CUSEU</name>
<proteinExistence type="predicted"/>
<keyword evidence="5" id="KW-1185">Reference proteome</keyword>
<dbReference type="Pfam" id="PF00872">
    <property type="entry name" value="Transposase_mut"/>
    <property type="match status" value="1"/>
</dbReference>
<dbReference type="PANTHER" id="PTHR31973">
    <property type="entry name" value="POLYPROTEIN, PUTATIVE-RELATED"/>
    <property type="match status" value="1"/>
</dbReference>
<keyword evidence="3" id="KW-0233">DNA recombination</keyword>
<reference evidence="4" key="1">
    <citation type="submission" date="2022-07" db="EMBL/GenBank/DDBJ databases">
        <authorList>
            <person name="Macas J."/>
            <person name="Novak P."/>
            <person name="Neumann P."/>
        </authorList>
    </citation>
    <scope>NUCLEOTIDE SEQUENCE</scope>
</reference>
<protein>
    <recommendedName>
        <fullName evidence="6">MULE transposase domain-containing protein</fullName>
    </recommendedName>
</protein>
<dbReference type="EMBL" id="CAMAPE010000002">
    <property type="protein sequence ID" value="CAH9054019.1"/>
    <property type="molecule type" value="Genomic_DNA"/>
</dbReference>
<dbReference type="AlphaFoldDB" id="A0A9P1DVL1"/>
<comment type="caution">
    <text evidence="4">The sequence shown here is derived from an EMBL/GenBank/DDBJ whole genome shotgun (WGS) entry which is preliminary data.</text>
</comment>
<organism evidence="4 5">
    <name type="scientific">Cuscuta europaea</name>
    <name type="common">European dodder</name>
    <dbReference type="NCBI Taxonomy" id="41803"/>
    <lineage>
        <taxon>Eukaryota</taxon>
        <taxon>Viridiplantae</taxon>
        <taxon>Streptophyta</taxon>
        <taxon>Embryophyta</taxon>
        <taxon>Tracheophyta</taxon>
        <taxon>Spermatophyta</taxon>
        <taxon>Magnoliopsida</taxon>
        <taxon>eudicotyledons</taxon>
        <taxon>Gunneridae</taxon>
        <taxon>Pentapetalae</taxon>
        <taxon>asterids</taxon>
        <taxon>lamiids</taxon>
        <taxon>Solanales</taxon>
        <taxon>Convolvulaceae</taxon>
        <taxon>Cuscuteae</taxon>
        <taxon>Cuscuta</taxon>
        <taxon>Cuscuta subgen. Cuscuta</taxon>
    </lineage>
</organism>
<keyword evidence="1" id="KW-0815">Transposition</keyword>
<dbReference type="GO" id="GO:0004803">
    <property type="term" value="F:transposase activity"/>
    <property type="evidence" value="ECO:0007669"/>
    <property type="project" value="InterPro"/>
</dbReference>
<accession>A0A9P1DVL1</accession>